<evidence type="ECO:0000256" key="2">
    <source>
        <dbReference type="SAM" id="MobiDB-lite"/>
    </source>
</evidence>
<reference evidence="3" key="1">
    <citation type="journal article" date="2012" name="Proc. Natl. Acad. Sci. U.S.A.">
        <title>Antigenic diversity is generated by distinct evolutionary mechanisms in African trypanosome species.</title>
        <authorList>
            <person name="Jackson A.P."/>
            <person name="Berry A."/>
            <person name="Aslett M."/>
            <person name="Allison H.C."/>
            <person name="Burton P."/>
            <person name="Vavrova-Anderson J."/>
            <person name="Brown R."/>
            <person name="Browne H."/>
            <person name="Corton N."/>
            <person name="Hauser H."/>
            <person name="Gamble J."/>
            <person name="Gilderthorp R."/>
            <person name="Marcello L."/>
            <person name="McQuillan J."/>
            <person name="Otto T.D."/>
            <person name="Quail M.A."/>
            <person name="Sanders M.J."/>
            <person name="van Tonder A."/>
            <person name="Ginger M.L."/>
            <person name="Field M.C."/>
            <person name="Barry J.D."/>
            <person name="Hertz-Fowler C."/>
            <person name="Berriman M."/>
        </authorList>
    </citation>
    <scope>NUCLEOTIDE SEQUENCE</scope>
    <source>
        <strain evidence="3">Y486</strain>
    </source>
</reference>
<dbReference type="Pfam" id="PF04157">
    <property type="entry name" value="EAP30"/>
    <property type="match status" value="1"/>
</dbReference>
<feature type="region of interest" description="Disordered" evidence="2">
    <location>
        <begin position="133"/>
        <end position="167"/>
    </location>
</feature>
<comment type="subunit">
    <text evidence="1">Component of the endosomal sorting complex required for transport II (ESCRT-II).</text>
</comment>
<comment type="similarity">
    <text evidence="1">Belongs to the VPS36 family.</text>
</comment>
<dbReference type="GO" id="GO:0031902">
    <property type="term" value="C:late endosome membrane"/>
    <property type="evidence" value="ECO:0007669"/>
    <property type="project" value="UniProtKB-UniRule"/>
</dbReference>
<name>G0U4S6_TRYVY</name>
<dbReference type="VEuPathDB" id="TriTrypDB:TvY486_1014840"/>
<dbReference type="InterPro" id="IPR036390">
    <property type="entry name" value="WH_DNA-bd_sf"/>
</dbReference>
<dbReference type="InterPro" id="IPR037855">
    <property type="entry name" value="Vps36"/>
</dbReference>
<sequence>MVVWEHYSRDKFLHLKGVTLCEQDGVELLQDGGHPRRGSGTLILSASNIFFVPNGDGGAVLRIPLDAIAIDSMLGGPLVGTGSDLPNAKLVVPLGAGGKVQFSFVRGGLALFVEILSDVLQQWNIIRQPVPGAHYPQSTATPSHSSQTLRSDSATSAIPNASGCSGGEHVRVSSDDLFSVTDRAGIAGLMRVSAETVQQREAFRDIDHVMKNVSSLVAAIRHLRQKQQSAAGMVPSEDTTAIESIEATLGLSATARPQDPIGFVVGDTHSKFHQELAREIHLWITHEKNQNIFGTMPLIPLIELFSLYNKARGGHDLVSTNDVLCACRVLDKQAYAEHTLKKLSSGRLALQRKDSSVVLEKLERVLGPRLCNSSQAREPGGGVSFFSCRVPKAFPVSPSELKSINEVEFASVLNVAYSVAMDLLEELEAQGFLCRSGGEFGCLVFHWNIFVF</sequence>
<comment type="subcellular location">
    <subcellularLocation>
        <location evidence="1">Cytoplasm</location>
    </subcellularLocation>
    <subcellularLocation>
        <location evidence="1">Endosome</location>
    </subcellularLocation>
</comment>
<accession>G0U4S6</accession>
<comment type="function">
    <text evidence="1">Component of the ESCRT-II complex (endosomal sorting complex required for transport II), which is required for multivesicular body (MVB) formation and sorting of endosomal cargo proteins into MVBs.</text>
</comment>
<protein>
    <recommendedName>
        <fullName evidence="1">Vacuolar protein-sorting-associated protein 36</fullName>
    </recommendedName>
    <alternativeName>
        <fullName evidence="1">ESCRT-II complex subunit VPS36</fullName>
    </alternativeName>
</protein>
<dbReference type="PANTHER" id="PTHR13128">
    <property type="entry name" value="VACUOLAR PROTEIN-SORTING-ASSOCIATED PROTEIN 36"/>
    <property type="match status" value="1"/>
</dbReference>
<organism evidence="3">
    <name type="scientific">Trypanosoma vivax (strain Y486)</name>
    <dbReference type="NCBI Taxonomy" id="1055687"/>
    <lineage>
        <taxon>Eukaryota</taxon>
        <taxon>Discoba</taxon>
        <taxon>Euglenozoa</taxon>
        <taxon>Kinetoplastea</taxon>
        <taxon>Metakinetoplastina</taxon>
        <taxon>Trypanosomatida</taxon>
        <taxon>Trypanosomatidae</taxon>
        <taxon>Trypanosoma</taxon>
        <taxon>Duttonella</taxon>
    </lineage>
</organism>
<dbReference type="GO" id="GO:0032266">
    <property type="term" value="F:phosphatidylinositol-3-phosphate binding"/>
    <property type="evidence" value="ECO:0007669"/>
    <property type="project" value="UniProtKB-UniRule"/>
</dbReference>
<gene>
    <name evidence="3" type="ORF">TVY486_1014840</name>
</gene>
<dbReference type="AlphaFoldDB" id="G0U4S6"/>
<keyword evidence="1" id="KW-0653">Protein transport</keyword>
<evidence type="ECO:0000313" key="3">
    <source>
        <dbReference type="EMBL" id="CCC52441.1"/>
    </source>
</evidence>
<dbReference type="Gene3D" id="1.10.10.10">
    <property type="entry name" value="Winged helix-like DNA-binding domain superfamily/Winged helix DNA-binding domain"/>
    <property type="match status" value="1"/>
</dbReference>
<dbReference type="GO" id="GO:0043130">
    <property type="term" value="F:ubiquitin binding"/>
    <property type="evidence" value="ECO:0007669"/>
    <property type="project" value="UniProtKB-UniRule"/>
</dbReference>
<proteinExistence type="inferred from homology"/>
<dbReference type="InterPro" id="IPR040608">
    <property type="entry name" value="Snf8/Vps36"/>
</dbReference>
<dbReference type="GO" id="GO:0043328">
    <property type="term" value="P:protein transport to vacuole involved in ubiquitin-dependent protein catabolic process via the multivesicular body sorting pathway"/>
    <property type="evidence" value="ECO:0007669"/>
    <property type="project" value="UniProtKB-UniRule"/>
</dbReference>
<feature type="compositionally biased region" description="Polar residues" evidence="2">
    <location>
        <begin position="136"/>
        <end position="163"/>
    </location>
</feature>
<dbReference type="SUPFAM" id="SSF50729">
    <property type="entry name" value="PH domain-like"/>
    <property type="match status" value="1"/>
</dbReference>
<keyword evidence="1" id="KW-0967">Endosome</keyword>
<dbReference type="GO" id="GO:0000814">
    <property type="term" value="C:ESCRT II complex"/>
    <property type="evidence" value="ECO:0007669"/>
    <property type="project" value="UniProtKB-UniRule"/>
</dbReference>
<dbReference type="PANTHER" id="PTHR13128:SF12">
    <property type="entry name" value="VACUOLAR PROTEIN-SORTING-ASSOCIATED PROTEIN 36"/>
    <property type="match status" value="1"/>
</dbReference>
<dbReference type="InterPro" id="IPR036388">
    <property type="entry name" value="WH-like_DNA-bd_sf"/>
</dbReference>
<keyword evidence="1" id="KW-0963">Cytoplasm</keyword>
<dbReference type="SUPFAM" id="SSF46785">
    <property type="entry name" value="Winged helix' DNA-binding domain"/>
    <property type="match status" value="1"/>
</dbReference>
<dbReference type="EMBL" id="HE573026">
    <property type="protein sequence ID" value="CCC52441.1"/>
    <property type="molecule type" value="Genomic_DNA"/>
</dbReference>
<keyword evidence="1" id="KW-0813">Transport</keyword>
<evidence type="ECO:0000256" key="1">
    <source>
        <dbReference type="RuleBase" id="RU367095"/>
    </source>
</evidence>